<name>A0A3G9JCD1_9BACL</name>
<dbReference type="KEGG" id="pbk:Back11_29230"/>
<reference evidence="1 2" key="1">
    <citation type="submission" date="2018-11" db="EMBL/GenBank/DDBJ databases">
        <title>Complete genome sequence of Paenibacillus baekrokdamisoli strain KCTC 33723.</title>
        <authorList>
            <person name="Kang S.W."/>
            <person name="Lee K.C."/>
            <person name="Kim K.K."/>
            <person name="Kim J.S."/>
            <person name="Kim D.S."/>
            <person name="Ko S.H."/>
            <person name="Yang S.H."/>
            <person name="Lee J.S."/>
        </authorList>
    </citation>
    <scope>NUCLEOTIDE SEQUENCE [LARGE SCALE GENOMIC DNA]</scope>
    <source>
        <strain evidence="1 2">KCTC 33723</strain>
    </source>
</reference>
<sequence length="342" mass="37911">MQALQKSKYLFQILLLSFMIVILPVSAFAEGENSNSTTTTENSLQWIDGTGQTIELGDGLAQLKLPKGYSFLDKENTKAYEQQNGSIPTGDELGAIFPYNDNEEENWVVYFDYLEPGHVSDDEKVSIDADDLLQSYKDGTEENNKKQDEKNWLYVDAWDVAPFYDEKLKSLSWSLLLHDAAGNKLLNYNVRILTREGYISAILVSDPEHLAADRKTFVNSVLPALTLKEGKRYEDYVKGTDKASKYGLTALILGGGGLIVAKKVGLIALIVLFAKKFGIIVIAGGAALWRWLRGRSAKKAAVREQAEALDQQYAPVAAASEVIEETAVTKPDLIKHPDNVKK</sequence>
<proteinExistence type="predicted"/>
<dbReference type="EMBL" id="AP019308">
    <property type="protein sequence ID" value="BBH21578.1"/>
    <property type="molecule type" value="Genomic_DNA"/>
</dbReference>
<dbReference type="Pfam" id="PF09935">
    <property type="entry name" value="DUF2167"/>
    <property type="match status" value="1"/>
</dbReference>
<evidence type="ECO:0000313" key="2">
    <source>
        <dbReference type="Proteomes" id="UP000275368"/>
    </source>
</evidence>
<evidence type="ECO:0000313" key="1">
    <source>
        <dbReference type="EMBL" id="BBH21578.1"/>
    </source>
</evidence>
<dbReference type="OrthoDB" id="196355at2"/>
<organism evidence="1 2">
    <name type="scientific">Paenibacillus baekrokdamisoli</name>
    <dbReference type="NCBI Taxonomy" id="1712516"/>
    <lineage>
        <taxon>Bacteria</taxon>
        <taxon>Bacillati</taxon>
        <taxon>Bacillota</taxon>
        <taxon>Bacilli</taxon>
        <taxon>Bacillales</taxon>
        <taxon>Paenibacillaceae</taxon>
        <taxon>Paenibacillus</taxon>
    </lineage>
</organism>
<protein>
    <submittedName>
        <fullName evidence="1">Uncharacterized protein</fullName>
    </submittedName>
</protein>
<dbReference type="InterPro" id="IPR018682">
    <property type="entry name" value="DUF2167_membr"/>
</dbReference>
<gene>
    <name evidence="1" type="ORF">Back11_29230</name>
</gene>
<accession>A0A3G9JCD1</accession>
<dbReference type="RefSeq" id="WP_125658304.1">
    <property type="nucleotide sequence ID" value="NZ_AP019308.1"/>
</dbReference>
<dbReference type="AlphaFoldDB" id="A0A3G9JCD1"/>
<keyword evidence="2" id="KW-1185">Reference proteome</keyword>
<dbReference type="Proteomes" id="UP000275368">
    <property type="component" value="Chromosome"/>
</dbReference>